<sequence length="297" mass="30713">MRAGPPARVLMAGLLLAGLTSGGRDAPDVTFALAGDLNLARGAEQVHRPAWTGALTEVQGALSGDVVLANLESPLTGQPRATGGIDLRVSPGAVRALTPFTHLSVENNHALDGGPAGQAETLRVLHGQRVTPVTRAPTYRSVRGVRVALVAYLDDGSPPPLAAVSAARREARVVVVMPHWGAEYAGTTARQREQARQLVQAGATLVVGSGPHVLQGSERLGPALVLYSLGNLLFDQPYPAAWLGAVVRVELRGGQVNACAVPTVTRAGRVRRARGPEIGRALTRLGLPACLAGSAGP</sequence>
<dbReference type="Gene3D" id="3.60.21.10">
    <property type="match status" value="1"/>
</dbReference>
<gene>
    <name evidence="3" type="ORF">QO006_003659</name>
</gene>
<dbReference type="EMBL" id="JAURUR010000021">
    <property type="protein sequence ID" value="MDP9766195.1"/>
    <property type="molecule type" value="Genomic_DNA"/>
</dbReference>
<dbReference type="InterPro" id="IPR052169">
    <property type="entry name" value="CW_Biosynth-Accessory"/>
</dbReference>
<comment type="caution">
    <text evidence="3">The sequence shown here is derived from an EMBL/GenBank/DDBJ whole genome shotgun (WGS) entry which is preliminary data.</text>
</comment>
<evidence type="ECO:0000313" key="4">
    <source>
        <dbReference type="Proteomes" id="UP001232163"/>
    </source>
</evidence>
<feature type="domain" description="Capsule synthesis protein CapA" evidence="2">
    <location>
        <begin position="30"/>
        <end position="236"/>
    </location>
</feature>
<name>A0ABT9MHY9_9DEIO</name>
<proteinExistence type="inferred from homology"/>
<dbReference type="RefSeq" id="WP_307469167.1">
    <property type="nucleotide sequence ID" value="NZ_JAURUR010000021.1"/>
</dbReference>
<dbReference type="PANTHER" id="PTHR33393:SF13">
    <property type="entry name" value="PGA BIOSYNTHESIS PROTEIN CAPA"/>
    <property type="match status" value="1"/>
</dbReference>
<dbReference type="InterPro" id="IPR029052">
    <property type="entry name" value="Metallo-depent_PP-like"/>
</dbReference>
<comment type="similarity">
    <text evidence="1">Belongs to the CapA family.</text>
</comment>
<dbReference type="SUPFAM" id="SSF56300">
    <property type="entry name" value="Metallo-dependent phosphatases"/>
    <property type="match status" value="1"/>
</dbReference>
<evidence type="ECO:0000313" key="3">
    <source>
        <dbReference type="EMBL" id="MDP9766195.1"/>
    </source>
</evidence>
<organism evidence="3 4">
    <name type="scientific">Deinococcus enclensis</name>
    <dbReference type="NCBI Taxonomy" id="1049582"/>
    <lineage>
        <taxon>Bacteria</taxon>
        <taxon>Thermotogati</taxon>
        <taxon>Deinococcota</taxon>
        <taxon>Deinococci</taxon>
        <taxon>Deinococcales</taxon>
        <taxon>Deinococcaceae</taxon>
        <taxon>Deinococcus</taxon>
    </lineage>
</organism>
<evidence type="ECO:0000256" key="1">
    <source>
        <dbReference type="ARBA" id="ARBA00005662"/>
    </source>
</evidence>
<dbReference type="CDD" id="cd07381">
    <property type="entry name" value="MPP_CapA"/>
    <property type="match status" value="1"/>
</dbReference>
<dbReference type="PANTHER" id="PTHR33393">
    <property type="entry name" value="POLYGLUTAMINE SYNTHESIS ACCESSORY PROTEIN RV0574C-RELATED"/>
    <property type="match status" value="1"/>
</dbReference>
<keyword evidence="4" id="KW-1185">Reference proteome</keyword>
<accession>A0ABT9MHY9</accession>
<reference evidence="3 4" key="1">
    <citation type="submission" date="2023-07" db="EMBL/GenBank/DDBJ databases">
        <title>Genomic Encyclopedia of Type Strains, Phase IV (KMG-IV): sequencing the most valuable type-strain genomes for metagenomic binning, comparative biology and taxonomic classification.</title>
        <authorList>
            <person name="Goeker M."/>
        </authorList>
    </citation>
    <scope>NUCLEOTIDE SEQUENCE [LARGE SCALE GENOMIC DNA]</scope>
    <source>
        <strain evidence="3 4">NIO-1023</strain>
    </source>
</reference>
<evidence type="ECO:0000259" key="2">
    <source>
        <dbReference type="SMART" id="SM00854"/>
    </source>
</evidence>
<dbReference type="Proteomes" id="UP001232163">
    <property type="component" value="Unassembled WGS sequence"/>
</dbReference>
<dbReference type="SMART" id="SM00854">
    <property type="entry name" value="PGA_cap"/>
    <property type="match status" value="1"/>
</dbReference>
<protein>
    <submittedName>
        <fullName evidence="3">Poly-gamma-glutamate synthesis protein (Capsule biosynthesis protein)</fullName>
    </submittedName>
</protein>
<dbReference type="Pfam" id="PF09587">
    <property type="entry name" value="PGA_cap"/>
    <property type="match status" value="1"/>
</dbReference>
<dbReference type="InterPro" id="IPR019079">
    <property type="entry name" value="Capsule_synth_CapA"/>
</dbReference>